<dbReference type="Proteomes" id="UP001597182">
    <property type="component" value="Unassembled WGS sequence"/>
</dbReference>
<dbReference type="SMART" id="SM00418">
    <property type="entry name" value="HTH_ARSR"/>
    <property type="match status" value="1"/>
</dbReference>
<dbReference type="PROSITE" id="PS50987">
    <property type="entry name" value="HTH_ARSR_2"/>
    <property type="match status" value="1"/>
</dbReference>
<feature type="domain" description="HTH arsR-type" evidence="1">
    <location>
        <begin position="1"/>
        <end position="96"/>
    </location>
</feature>
<protein>
    <submittedName>
        <fullName evidence="2">MarR family transcriptional regulator</fullName>
    </submittedName>
</protein>
<evidence type="ECO:0000313" key="3">
    <source>
        <dbReference type="Proteomes" id="UP001597182"/>
    </source>
</evidence>
<dbReference type="CDD" id="cd00090">
    <property type="entry name" value="HTH_ARSR"/>
    <property type="match status" value="1"/>
</dbReference>
<dbReference type="PRINTS" id="PR00778">
    <property type="entry name" value="HTHARSR"/>
</dbReference>
<dbReference type="RefSeq" id="WP_013672702.1">
    <property type="nucleotide sequence ID" value="NZ_BAABKS010000085.1"/>
</dbReference>
<proteinExistence type="predicted"/>
<reference evidence="3" key="1">
    <citation type="journal article" date="2019" name="Int. J. Syst. Evol. Microbiol.">
        <title>The Global Catalogue of Microorganisms (GCM) 10K type strain sequencing project: providing services to taxonomists for standard genome sequencing and annotation.</title>
        <authorList>
            <consortium name="The Broad Institute Genomics Platform"/>
            <consortium name="The Broad Institute Genome Sequencing Center for Infectious Disease"/>
            <person name="Wu L."/>
            <person name="Ma J."/>
        </authorList>
    </citation>
    <scope>NUCLEOTIDE SEQUENCE [LARGE SCALE GENOMIC DNA]</scope>
    <source>
        <strain evidence="3">CCUG 49018</strain>
    </source>
</reference>
<comment type="caution">
    <text evidence="2">The sequence shown here is derived from an EMBL/GenBank/DDBJ whole genome shotgun (WGS) entry which is preliminary data.</text>
</comment>
<dbReference type="InterPro" id="IPR001845">
    <property type="entry name" value="HTH_ArsR_DNA-bd_dom"/>
</dbReference>
<dbReference type="Pfam" id="PF12840">
    <property type="entry name" value="HTH_20"/>
    <property type="match status" value="1"/>
</dbReference>
<gene>
    <name evidence="2" type="ORF">ACFQ34_04915</name>
</gene>
<organism evidence="2 3">
    <name type="scientific">Pseudonocardia benzenivorans</name>
    <dbReference type="NCBI Taxonomy" id="228005"/>
    <lineage>
        <taxon>Bacteria</taxon>
        <taxon>Bacillati</taxon>
        <taxon>Actinomycetota</taxon>
        <taxon>Actinomycetes</taxon>
        <taxon>Pseudonocardiales</taxon>
        <taxon>Pseudonocardiaceae</taxon>
        <taxon>Pseudonocardia</taxon>
    </lineage>
</organism>
<dbReference type="EMBL" id="JBHTMB010000026">
    <property type="protein sequence ID" value="MFD1232616.1"/>
    <property type="molecule type" value="Genomic_DNA"/>
</dbReference>
<dbReference type="InterPro" id="IPR036390">
    <property type="entry name" value="WH_DNA-bd_sf"/>
</dbReference>
<dbReference type="Gene3D" id="1.10.10.10">
    <property type="entry name" value="Winged helix-like DNA-binding domain superfamily/Winged helix DNA-binding domain"/>
    <property type="match status" value="1"/>
</dbReference>
<dbReference type="InterPro" id="IPR011991">
    <property type="entry name" value="ArsR-like_HTH"/>
</dbReference>
<evidence type="ECO:0000313" key="2">
    <source>
        <dbReference type="EMBL" id="MFD1232616.1"/>
    </source>
</evidence>
<dbReference type="InterPro" id="IPR036388">
    <property type="entry name" value="WH-like_DNA-bd_sf"/>
</dbReference>
<dbReference type="PANTHER" id="PTHR39168">
    <property type="entry name" value="TRANSCRIPTIONAL REGULATOR-RELATED"/>
    <property type="match status" value="1"/>
</dbReference>
<dbReference type="InterPro" id="IPR052543">
    <property type="entry name" value="HTH_Metal-responsive_Reg"/>
</dbReference>
<sequence length="250" mass="27046">MTDQGEADLSVIGAALSDRGRCRMLMALDDGRALPASMLAAEAGVSAATASAHLKHLRAAGLLEVVASGRYRYYRLAGDEVGRLLEQLARLSPAQPIRSLREGTRAHAMRLARCCYDHVAGRLGVALTDALRDRGHLVEEPGLDVPRPRGRFPDDATYLLTPGGREALTAIGVAVPEAVGVRCCTDWTEQRHHVAGPLGRALLDTLVDRGWVRRTPRSRALRPTDDGRAALREHFGVPWPPPVGVRRLPA</sequence>
<evidence type="ECO:0000259" key="1">
    <source>
        <dbReference type="PROSITE" id="PS50987"/>
    </source>
</evidence>
<accession>A0ABW3VCR1</accession>
<dbReference type="SUPFAM" id="SSF46785">
    <property type="entry name" value="Winged helix' DNA-binding domain"/>
    <property type="match status" value="1"/>
</dbReference>
<dbReference type="PANTHER" id="PTHR39168:SF1">
    <property type="entry name" value="TRANSCRIPTIONAL REGULATORY PROTEIN"/>
    <property type="match status" value="1"/>
</dbReference>
<keyword evidence="3" id="KW-1185">Reference proteome</keyword>
<name>A0ABW3VCR1_9PSEU</name>